<sequence>MEHWSELISLTFHAFLGIPFAEPPEGMLRFRHPQPYGSNWNVRNATEYAYSCPGYAQFSQNRTMKEDCLTINVVRPDFVKEGDDVPVLVWIYGGGFNGGSSADPTYNMSYIVDFFGCNPYEIPETELSFLDCNSACETTVLKSSGATLIATAAHGRLLFMPERVSNECFVPRLPLGADDSDPPADLE</sequence>
<evidence type="ECO:0000313" key="2">
    <source>
        <dbReference type="Proteomes" id="UP001433508"/>
    </source>
</evidence>
<comment type="caution">
    <text evidence="1">The sequence shown here is derived from an EMBL/GenBank/DDBJ whole genome shotgun (WGS) entry which is preliminary data.</text>
</comment>
<evidence type="ECO:0000313" key="1">
    <source>
        <dbReference type="EMBL" id="KAK9237791.1"/>
    </source>
</evidence>
<gene>
    <name evidence="1" type="ORF">V1525DRAFT_456398</name>
</gene>
<dbReference type="EMBL" id="MU971364">
    <property type="protein sequence ID" value="KAK9237791.1"/>
    <property type="molecule type" value="Genomic_DNA"/>
</dbReference>
<name>A0ACC3T1Q3_LIPKO</name>
<accession>A0ACC3T1Q3</accession>
<keyword evidence="2" id="KW-1185">Reference proteome</keyword>
<protein>
    <submittedName>
        <fullName evidence="1">Carboxylesterase family-domain-containing protein</fullName>
    </submittedName>
</protein>
<organism evidence="1 2">
    <name type="scientific">Lipomyces kononenkoae</name>
    <name type="common">Yeast</name>
    <dbReference type="NCBI Taxonomy" id="34357"/>
    <lineage>
        <taxon>Eukaryota</taxon>
        <taxon>Fungi</taxon>
        <taxon>Dikarya</taxon>
        <taxon>Ascomycota</taxon>
        <taxon>Saccharomycotina</taxon>
        <taxon>Lipomycetes</taxon>
        <taxon>Lipomycetales</taxon>
        <taxon>Lipomycetaceae</taxon>
        <taxon>Lipomyces</taxon>
    </lineage>
</organism>
<reference evidence="2" key="1">
    <citation type="journal article" date="2024" name="Front. Bioeng. Biotechnol.">
        <title>Genome-scale model development and genomic sequencing of the oleaginous clade Lipomyces.</title>
        <authorList>
            <person name="Czajka J.J."/>
            <person name="Han Y."/>
            <person name="Kim J."/>
            <person name="Mondo S.J."/>
            <person name="Hofstad B.A."/>
            <person name="Robles A."/>
            <person name="Haridas S."/>
            <person name="Riley R."/>
            <person name="LaButti K."/>
            <person name="Pangilinan J."/>
            <person name="Andreopoulos W."/>
            <person name="Lipzen A."/>
            <person name="Yan J."/>
            <person name="Wang M."/>
            <person name="Ng V."/>
            <person name="Grigoriev I.V."/>
            <person name="Spatafora J.W."/>
            <person name="Magnuson J.K."/>
            <person name="Baker S.E."/>
            <person name="Pomraning K.R."/>
        </authorList>
    </citation>
    <scope>NUCLEOTIDE SEQUENCE [LARGE SCALE GENOMIC DNA]</scope>
    <source>
        <strain evidence="2">CBS 7786</strain>
    </source>
</reference>
<proteinExistence type="predicted"/>
<dbReference type="Proteomes" id="UP001433508">
    <property type="component" value="Unassembled WGS sequence"/>
</dbReference>